<protein>
    <recommendedName>
        <fullName evidence="5">N-acetyltransferase domain-containing protein</fullName>
    </recommendedName>
</protein>
<keyword evidence="4" id="KW-1185">Reference proteome</keyword>
<keyword evidence="2" id="KW-0012">Acyltransferase</keyword>
<dbReference type="Proteomes" id="UP000257045">
    <property type="component" value="Unassembled WGS sequence"/>
</dbReference>
<evidence type="ECO:0000256" key="1">
    <source>
        <dbReference type="ARBA" id="ARBA00022679"/>
    </source>
</evidence>
<dbReference type="GO" id="GO:0016746">
    <property type="term" value="F:acyltransferase activity"/>
    <property type="evidence" value="ECO:0007669"/>
    <property type="project" value="UniProtKB-KW"/>
</dbReference>
<name>A0A3D8IX17_9HELI</name>
<organism evidence="3 4">
    <name type="scientific">Helicobacter brantae</name>
    <dbReference type="NCBI Taxonomy" id="375927"/>
    <lineage>
        <taxon>Bacteria</taxon>
        <taxon>Pseudomonadati</taxon>
        <taxon>Campylobacterota</taxon>
        <taxon>Epsilonproteobacteria</taxon>
        <taxon>Campylobacterales</taxon>
        <taxon>Helicobacteraceae</taxon>
        <taxon>Helicobacter</taxon>
    </lineage>
</organism>
<sequence>MQTYSLGELLHFHQKEKIEKKIKDFRCKDKSINHFFTKKAIIFEEKHICRTYINWEADSIDSFFSIAMGIIAKESIKKETAKLIFDSINTKQKTHIPVFLLAQLAKRMESKSIGNTLVNQAMGLIYEIQSRIGGALIVVDAINQEKIIKLYREFDFQEIEESKDKKIVKMMHYISTAL</sequence>
<evidence type="ECO:0000313" key="3">
    <source>
        <dbReference type="EMBL" id="RDU69154.1"/>
    </source>
</evidence>
<dbReference type="OrthoDB" id="9801191at2"/>
<dbReference type="RefSeq" id="WP_115570089.1">
    <property type="nucleotide sequence ID" value="NZ_NXLV01000018.1"/>
</dbReference>
<keyword evidence="1" id="KW-0808">Transferase</keyword>
<dbReference type="PANTHER" id="PTHR36449">
    <property type="entry name" value="ACETYLTRANSFERASE-RELATED"/>
    <property type="match status" value="1"/>
</dbReference>
<dbReference type="Gene3D" id="3.40.630.30">
    <property type="match status" value="1"/>
</dbReference>
<dbReference type="EMBL" id="NXLV01000018">
    <property type="protein sequence ID" value="RDU69154.1"/>
    <property type="molecule type" value="Genomic_DNA"/>
</dbReference>
<proteinExistence type="predicted"/>
<evidence type="ECO:0000256" key="2">
    <source>
        <dbReference type="ARBA" id="ARBA00023315"/>
    </source>
</evidence>
<dbReference type="AlphaFoldDB" id="A0A3D8IX17"/>
<evidence type="ECO:0000313" key="4">
    <source>
        <dbReference type="Proteomes" id="UP000257045"/>
    </source>
</evidence>
<dbReference type="PANTHER" id="PTHR36449:SF1">
    <property type="entry name" value="ACETYLTRANSFERASE"/>
    <property type="match status" value="1"/>
</dbReference>
<reference evidence="3 4" key="1">
    <citation type="submission" date="2018-04" db="EMBL/GenBank/DDBJ databases">
        <title>Novel Campyloabacter and Helicobacter Species and Strains.</title>
        <authorList>
            <person name="Mannion A.J."/>
            <person name="Shen Z."/>
            <person name="Fox J.G."/>
        </authorList>
    </citation>
    <scope>NUCLEOTIDE SEQUENCE [LARGE SCALE GENOMIC DNA]</scope>
    <source>
        <strain evidence="3 4">MIT 04-9366</strain>
    </source>
</reference>
<gene>
    <name evidence="3" type="ORF">CQA58_07460</name>
</gene>
<comment type="caution">
    <text evidence="3">The sequence shown here is derived from an EMBL/GenBank/DDBJ whole genome shotgun (WGS) entry which is preliminary data.</text>
</comment>
<accession>A0A3D8IX17</accession>
<evidence type="ECO:0008006" key="5">
    <source>
        <dbReference type="Google" id="ProtNLM"/>
    </source>
</evidence>